<organism evidence="2 3">
    <name type="scientific">Rhizoctonia solani</name>
    <dbReference type="NCBI Taxonomy" id="456999"/>
    <lineage>
        <taxon>Eukaryota</taxon>
        <taxon>Fungi</taxon>
        <taxon>Dikarya</taxon>
        <taxon>Basidiomycota</taxon>
        <taxon>Agaricomycotina</taxon>
        <taxon>Agaricomycetes</taxon>
        <taxon>Cantharellales</taxon>
        <taxon>Ceratobasidiaceae</taxon>
        <taxon>Rhizoctonia</taxon>
    </lineage>
</organism>
<evidence type="ECO:0000256" key="1">
    <source>
        <dbReference type="RuleBase" id="RU341113"/>
    </source>
</evidence>
<sequence length="165" mass="17897">SRAPVIWSHSSARAVHNHPRNVPDYILDMIGTGKDKKDGVVMVCLFRIVADHVEHIGRVAGRKHVGIGSDYDGVASTPAGLEDISTYPALVSTFIKPLDYSKAHLPSLLSSIAVAGPTLNLWVLRAGICCAFSKVPRLLLVNCPVFRLAWPGTKIGLTYDSFKHV</sequence>
<feature type="non-terminal residue" evidence="2">
    <location>
        <position position="1"/>
    </location>
</feature>
<evidence type="ECO:0000313" key="3">
    <source>
        <dbReference type="Proteomes" id="UP000663827"/>
    </source>
</evidence>
<dbReference type="EMBL" id="CAJNJQ010000850">
    <property type="protein sequence ID" value="CAE7103982.1"/>
    <property type="molecule type" value="Genomic_DNA"/>
</dbReference>
<dbReference type="InterPro" id="IPR032466">
    <property type="entry name" value="Metal_Hydrolase"/>
</dbReference>
<reference evidence="2" key="1">
    <citation type="submission" date="2021-01" db="EMBL/GenBank/DDBJ databases">
        <authorList>
            <person name="Kaushik A."/>
        </authorList>
    </citation>
    <scope>NUCLEOTIDE SEQUENCE</scope>
    <source>
        <strain evidence="2">AG5</strain>
    </source>
</reference>
<dbReference type="GO" id="GO:0046872">
    <property type="term" value="F:metal ion binding"/>
    <property type="evidence" value="ECO:0007669"/>
    <property type="project" value="UniProtKB-UniRule"/>
</dbReference>
<keyword evidence="1" id="KW-0862">Zinc</keyword>
<keyword evidence="1" id="KW-0482">Metalloprotease</keyword>
<gene>
    <name evidence="2" type="ORF">RDB_LOCUS42781</name>
</gene>
<dbReference type="InterPro" id="IPR008257">
    <property type="entry name" value="Pept_M19"/>
</dbReference>
<evidence type="ECO:0000313" key="2">
    <source>
        <dbReference type="EMBL" id="CAE7103982.1"/>
    </source>
</evidence>
<dbReference type="GO" id="GO:0006508">
    <property type="term" value="P:proteolysis"/>
    <property type="evidence" value="ECO:0007669"/>
    <property type="project" value="UniProtKB-KW"/>
</dbReference>
<dbReference type="PROSITE" id="PS51365">
    <property type="entry name" value="RENAL_DIPEPTIDASE_2"/>
    <property type="match status" value="1"/>
</dbReference>
<accession>A0A8H3DYQ6</accession>
<comment type="catalytic activity">
    <reaction evidence="1">
        <text>an L-aminoacyl-L-amino acid + H2O = 2 an L-alpha-amino acid</text>
        <dbReference type="Rhea" id="RHEA:48940"/>
        <dbReference type="ChEBI" id="CHEBI:15377"/>
        <dbReference type="ChEBI" id="CHEBI:59869"/>
        <dbReference type="ChEBI" id="CHEBI:77460"/>
        <dbReference type="EC" id="3.4.13.19"/>
    </reaction>
</comment>
<dbReference type="AlphaFoldDB" id="A0A8H3DYQ6"/>
<proteinExistence type="inferred from homology"/>
<dbReference type="Proteomes" id="UP000663827">
    <property type="component" value="Unassembled WGS sequence"/>
</dbReference>
<dbReference type="PANTHER" id="PTHR10443">
    <property type="entry name" value="MICROSOMAL DIPEPTIDASE"/>
    <property type="match status" value="1"/>
</dbReference>
<keyword evidence="1" id="KW-0479">Metal-binding</keyword>
<comment type="caution">
    <text evidence="2">The sequence shown here is derived from an EMBL/GenBank/DDBJ whole genome shotgun (WGS) entry which is preliminary data.</text>
</comment>
<keyword evidence="1" id="KW-0224">Dipeptidase</keyword>
<protein>
    <recommendedName>
        <fullName evidence="1">Dipeptidase</fullName>
        <ecNumber evidence="1">3.4.13.19</ecNumber>
    </recommendedName>
</protein>
<name>A0A8H3DYQ6_9AGAM</name>
<dbReference type="Pfam" id="PF01244">
    <property type="entry name" value="Peptidase_M19"/>
    <property type="match status" value="1"/>
</dbReference>
<dbReference type="Gene3D" id="3.20.20.140">
    <property type="entry name" value="Metal-dependent hydrolases"/>
    <property type="match status" value="1"/>
</dbReference>
<comment type="similarity">
    <text evidence="1">Belongs to the metallo-dependent hydrolases superfamily. Peptidase M19 family.</text>
</comment>
<keyword evidence="1" id="KW-0645">Protease</keyword>
<dbReference type="GO" id="GO:0070573">
    <property type="term" value="F:metallodipeptidase activity"/>
    <property type="evidence" value="ECO:0007669"/>
    <property type="project" value="InterPro"/>
</dbReference>
<dbReference type="PANTHER" id="PTHR10443:SF12">
    <property type="entry name" value="DIPEPTIDASE"/>
    <property type="match status" value="1"/>
</dbReference>
<comment type="cofactor">
    <cofactor evidence="1">
        <name>Zn(2+)</name>
        <dbReference type="ChEBI" id="CHEBI:29105"/>
    </cofactor>
</comment>
<dbReference type="EC" id="3.4.13.19" evidence="1"/>
<dbReference type="SUPFAM" id="SSF51556">
    <property type="entry name" value="Metallo-dependent hydrolases"/>
    <property type="match status" value="1"/>
</dbReference>
<keyword evidence="1" id="KW-0378">Hydrolase</keyword>